<dbReference type="Proteomes" id="UP001165378">
    <property type="component" value="Unassembled WGS sequence"/>
</dbReference>
<sequence length="173" mass="19000">MTDNPNDSFLFHALPADLLAAIRAGGPDASGNPADRARHWEAGRPLRCCLRYSEAGDELLLFGVAAPMPGTSPYREIGAVLVHADECPGPVRTDGYPEEWYGRPQILRAYDARGWIHGATRMHDGSDPERELAEMFAHPEVVQVHSRNISWGCYMFAVTRSGSPAETVWTPAV</sequence>
<evidence type="ECO:0000313" key="1">
    <source>
        <dbReference type="EMBL" id="MCF2529605.1"/>
    </source>
</evidence>
<comment type="caution">
    <text evidence="1">The sequence shown here is derived from an EMBL/GenBank/DDBJ whole genome shotgun (WGS) entry which is preliminary data.</text>
</comment>
<dbReference type="Pfam" id="PF06718">
    <property type="entry name" value="DUF1203"/>
    <property type="match status" value="1"/>
</dbReference>
<accession>A0AA41U1J2</accession>
<keyword evidence="2" id="KW-1185">Reference proteome</keyword>
<reference evidence="1" key="1">
    <citation type="submission" date="2022-01" db="EMBL/GenBank/DDBJ databases">
        <title>Genome-Based Taxonomic Classification of the Phylum Actinobacteria.</title>
        <authorList>
            <person name="Gao Y."/>
        </authorList>
    </citation>
    <scope>NUCLEOTIDE SEQUENCE</scope>
    <source>
        <strain evidence="1">KLBMP 8922</strain>
    </source>
</reference>
<proteinExistence type="predicted"/>
<dbReference type="PIRSF" id="PIRSF034110">
    <property type="entry name" value="DUF1203"/>
    <property type="match status" value="1"/>
</dbReference>
<gene>
    <name evidence="1" type="ORF">LZ495_20620</name>
</gene>
<evidence type="ECO:0000313" key="2">
    <source>
        <dbReference type="Proteomes" id="UP001165378"/>
    </source>
</evidence>
<dbReference type="RefSeq" id="WP_235053974.1">
    <property type="nucleotide sequence ID" value="NZ_JAKFHA010000012.1"/>
</dbReference>
<dbReference type="AlphaFoldDB" id="A0AA41U1J2"/>
<protein>
    <submittedName>
        <fullName evidence="1">DUF1203 domain-containing protein</fullName>
    </submittedName>
</protein>
<organism evidence="1 2">
    <name type="scientific">Yinghuangia soli</name>
    <dbReference type="NCBI Taxonomy" id="2908204"/>
    <lineage>
        <taxon>Bacteria</taxon>
        <taxon>Bacillati</taxon>
        <taxon>Actinomycetota</taxon>
        <taxon>Actinomycetes</taxon>
        <taxon>Kitasatosporales</taxon>
        <taxon>Streptomycetaceae</taxon>
        <taxon>Yinghuangia</taxon>
    </lineage>
</organism>
<dbReference type="InterPro" id="IPR009593">
    <property type="entry name" value="DUF1203"/>
</dbReference>
<dbReference type="EMBL" id="JAKFHA010000012">
    <property type="protein sequence ID" value="MCF2529605.1"/>
    <property type="molecule type" value="Genomic_DNA"/>
</dbReference>
<name>A0AA41U1J2_9ACTN</name>